<protein>
    <submittedName>
        <fullName evidence="3">Zinc knuckle CX2CX4HX4C containing protein</fullName>
    </submittedName>
</protein>
<sequence length="376" mass="41956">MDTHVNSSKREVTSGRVNHDELDGEDLLRSDGTCDGSPKVSISSPLFSPSTTINMPRGLNSIDVAATFEVPLTTVSDLHKLINDIEAGKYDELLYDMTNDDRMETMDAIGTICKSFQADNNNADVIPCMVSHVDDSINGNVDESTIPSDPIVQSVDINTKSTSYVGAAGASANDQPKVNSNFCTLVADPVYDGVNISIPRKVVKKVSTRFEHTLYGYFIGKRMTFSVVEYYARNNWAKHGLKRIMMNFRGFFFFKFDYRVGLEAVLEGGPWLIRKAPIILEKWSMDTRLLKEELIRILIWVKLHDVPIQVFEEDGISLIAKFIGKPVMLDSYTRSICNESWGRSSFARCLIEVNSEADLVDVVTIGIPSLFGDGYM</sequence>
<accession>A0ABQ4WBS8</accession>
<comment type="caution">
    <text evidence="3">The sequence shown here is derived from an EMBL/GenBank/DDBJ whole genome shotgun (WGS) entry which is preliminary data.</text>
</comment>
<dbReference type="InterPro" id="IPR040256">
    <property type="entry name" value="At4g02000-like"/>
</dbReference>
<reference evidence="3" key="1">
    <citation type="journal article" date="2022" name="Int. J. Mol. Sci.">
        <title>Draft Genome of Tanacetum Coccineum: Genomic Comparison of Closely Related Tanacetum-Family Plants.</title>
        <authorList>
            <person name="Yamashiro T."/>
            <person name="Shiraishi A."/>
            <person name="Nakayama K."/>
            <person name="Satake H."/>
        </authorList>
    </citation>
    <scope>NUCLEOTIDE SEQUENCE</scope>
</reference>
<gene>
    <name evidence="3" type="ORF">Tco_0600452</name>
</gene>
<reference evidence="3" key="2">
    <citation type="submission" date="2022-01" db="EMBL/GenBank/DDBJ databases">
        <authorList>
            <person name="Yamashiro T."/>
            <person name="Shiraishi A."/>
            <person name="Satake H."/>
            <person name="Nakayama K."/>
        </authorList>
    </citation>
    <scope>NUCLEOTIDE SEQUENCE</scope>
</reference>
<feature type="region of interest" description="Disordered" evidence="1">
    <location>
        <begin position="1"/>
        <end position="41"/>
    </location>
</feature>
<evidence type="ECO:0000259" key="2">
    <source>
        <dbReference type="Pfam" id="PF14111"/>
    </source>
</evidence>
<feature type="compositionally biased region" description="Basic and acidic residues" evidence="1">
    <location>
        <begin position="1"/>
        <end position="29"/>
    </location>
</feature>
<dbReference type="InterPro" id="IPR025558">
    <property type="entry name" value="DUF4283"/>
</dbReference>
<evidence type="ECO:0000313" key="3">
    <source>
        <dbReference type="EMBL" id="GJS50331.1"/>
    </source>
</evidence>
<feature type="domain" description="DUF4283" evidence="2">
    <location>
        <begin position="209"/>
        <end position="287"/>
    </location>
</feature>
<name>A0ABQ4WBS8_9ASTR</name>
<proteinExistence type="predicted"/>
<dbReference type="Pfam" id="PF14111">
    <property type="entry name" value="DUF4283"/>
    <property type="match status" value="1"/>
</dbReference>
<keyword evidence="4" id="KW-1185">Reference proteome</keyword>
<dbReference type="Proteomes" id="UP001151760">
    <property type="component" value="Unassembled WGS sequence"/>
</dbReference>
<organism evidence="3 4">
    <name type="scientific">Tanacetum coccineum</name>
    <dbReference type="NCBI Taxonomy" id="301880"/>
    <lineage>
        <taxon>Eukaryota</taxon>
        <taxon>Viridiplantae</taxon>
        <taxon>Streptophyta</taxon>
        <taxon>Embryophyta</taxon>
        <taxon>Tracheophyta</taxon>
        <taxon>Spermatophyta</taxon>
        <taxon>Magnoliopsida</taxon>
        <taxon>eudicotyledons</taxon>
        <taxon>Gunneridae</taxon>
        <taxon>Pentapetalae</taxon>
        <taxon>asterids</taxon>
        <taxon>campanulids</taxon>
        <taxon>Asterales</taxon>
        <taxon>Asteraceae</taxon>
        <taxon>Asteroideae</taxon>
        <taxon>Anthemideae</taxon>
        <taxon>Anthemidinae</taxon>
        <taxon>Tanacetum</taxon>
    </lineage>
</organism>
<dbReference type="PANTHER" id="PTHR31286:SF99">
    <property type="entry name" value="DUF4283 DOMAIN-CONTAINING PROTEIN"/>
    <property type="match status" value="1"/>
</dbReference>
<evidence type="ECO:0000313" key="4">
    <source>
        <dbReference type="Proteomes" id="UP001151760"/>
    </source>
</evidence>
<dbReference type="EMBL" id="BQNB010008507">
    <property type="protein sequence ID" value="GJS50331.1"/>
    <property type="molecule type" value="Genomic_DNA"/>
</dbReference>
<dbReference type="PANTHER" id="PTHR31286">
    <property type="entry name" value="GLYCINE-RICH CELL WALL STRUCTURAL PROTEIN 1.8-LIKE"/>
    <property type="match status" value="1"/>
</dbReference>
<evidence type="ECO:0000256" key="1">
    <source>
        <dbReference type="SAM" id="MobiDB-lite"/>
    </source>
</evidence>